<feature type="domain" description="Beta-lactamase-related" evidence="3">
    <location>
        <begin position="595"/>
        <end position="776"/>
    </location>
</feature>
<keyword evidence="1" id="KW-1133">Transmembrane helix</keyword>
<name>A0A814FB50_9BILA</name>
<dbReference type="SUPFAM" id="SSF56601">
    <property type="entry name" value="beta-lactamase/transpeptidase-like"/>
    <property type="match status" value="1"/>
</dbReference>
<evidence type="ECO:0000259" key="3">
    <source>
        <dbReference type="Pfam" id="PF00144"/>
    </source>
</evidence>
<reference evidence="4" key="1">
    <citation type="submission" date="2021-02" db="EMBL/GenBank/DDBJ databases">
        <authorList>
            <person name="Nowell W R."/>
        </authorList>
    </citation>
    <scope>NUCLEOTIDE SEQUENCE</scope>
</reference>
<accession>A0A814FB50</accession>
<sequence>MHMRHLIQIVFIVTLITLTSANDAGSFSDQIKSFQDDAKSLCSHMEEVTLFDASYFQKLMQDAHESCPDYQRMESILSYMESTSEKHHSSVDKQLNAYHELSRVLTEGLKSGGMAVFYLKEGNYEFVRNILNEWHASFTKYRATFYPADIPIEIMIENRKTFFYDSWFSAITSFITKCLMYILPLIIATIWMNWDVIKATSPISASARSRFKSMKIMCGLLILCVIIGHINLLFQPMRTNWHPNATSKLKEMETDREYLINKVLNQINSIEELQKHISMYEDVTVQANVNELVQNLITGFGQASKEVADAYKSGVTVLSTFRRTYEHIEEKAKTAGKLSEAKDLLLELNKTADSYEVIQRSLGIEMARQQNVLPILKDQIKSIRTLVKEDRLVELGVIIGHHETSLHDISTSIDGVMYQLDEIILTVDNNKAYGMKSTIKSLIDECVSDETTAKFKIAKGVVTMIGGGVTGTYLGLIALKTGYILGSFTAAVAAPPLVAVVGVGAGIYYGTKGWYELQGASNYRKELEALEIERLAMKVSLEQLHKAIEAQQNAVVSSKTSMNNIAELSAHYTSKISGFTLKSEHKNAIRQDLDNLMKQYDNIQAVLSLFAKVDGYYSLTYGWLTGELVRHVDLKQRSFGQFIQDEISLPSNLEFYIGLPSSEQHPEVPAANGITNAWLIARFYSLLLDDGDDGKYKRILSEDIMKLATKSNTPDGELDLVSQTHTSFGMGFMIFDKILPRLGSGSFGHFGAGGSIGLAAPSYNLYFAYVMNRLDATVAGLNNRIEPILTKIADKFNK</sequence>
<evidence type="ECO:0000313" key="5">
    <source>
        <dbReference type="Proteomes" id="UP000663860"/>
    </source>
</evidence>
<feature type="transmembrane region" description="Helical" evidence="1">
    <location>
        <begin position="214"/>
        <end position="234"/>
    </location>
</feature>
<evidence type="ECO:0000256" key="2">
    <source>
        <dbReference type="SAM" id="SignalP"/>
    </source>
</evidence>
<dbReference type="AlphaFoldDB" id="A0A814FB50"/>
<evidence type="ECO:0000313" key="4">
    <source>
        <dbReference type="EMBL" id="CAF0980477.1"/>
    </source>
</evidence>
<feature type="chain" id="PRO_5032827725" description="Beta-lactamase-related domain-containing protein" evidence="2">
    <location>
        <begin position="22"/>
        <end position="798"/>
    </location>
</feature>
<feature type="transmembrane region" description="Helical" evidence="1">
    <location>
        <begin position="167"/>
        <end position="194"/>
    </location>
</feature>
<evidence type="ECO:0000256" key="1">
    <source>
        <dbReference type="SAM" id="Phobius"/>
    </source>
</evidence>
<protein>
    <recommendedName>
        <fullName evidence="3">Beta-lactamase-related domain-containing protein</fullName>
    </recommendedName>
</protein>
<feature type="signal peptide" evidence="2">
    <location>
        <begin position="1"/>
        <end position="21"/>
    </location>
</feature>
<proteinExistence type="predicted"/>
<dbReference type="Gene3D" id="3.40.710.10">
    <property type="entry name" value="DD-peptidase/beta-lactamase superfamily"/>
    <property type="match status" value="2"/>
</dbReference>
<dbReference type="InterPro" id="IPR052907">
    <property type="entry name" value="Beta-lactamase/esterase"/>
</dbReference>
<organism evidence="4 5">
    <name type="scientific">Adineta steineri</name>
    <dbReference type="NCBI Taxonomy" id="433720"/>
    <lineage>
        <taxon>Eukaryota</taxon>
        <taxon>Metazoa</taxon>
        <taxon>Spiralia</taxon>
        <taxon>Gnathifera</taxon>
        <taxon>Rotifera</taxon>
        <taxon>Eurotatoria</taxon>
        <taxon>Bdelloidea</taxon>
        <taxon>Adinetida</taxon>
        <taxon>Adinetidae</taxon>
        <taxon>Adineta</taxon>
    </lineage>
</organism>
<dbReference type="EMBL" id="CAJNOE010000149">
    <property type="protein sequence ID" value="CAF0980477.1"/>
    <property type="molecule type" value="Genomic_DNA"/>
</dbReference>
<gene>
    <name evidence="4" type="ORF">IZO911_LOCUS16544</name>
</gene>
<dbReference type="Pfam" id="PF00144">
    <property type="entry name" value="Beta-lactamase"/>
    <property type="match status" value="1"/>
</dbReference>
<keyword evidence="2" id="KW-0732">Signal</keyword>
<dbReference type="PANTHER" id="PTHR43319">
    <property type="entry name" value="BETA-LACTAMASE-RELATED"/>
    <property type="match status" value="1"/>
</dbReference>
<dbReference type="InterPro" id="IPR001466">
    <property type="entry name" value="Beta-lactam-related"/>
</dbReference>
<dbReference type="InterPro" id="IPR012338">
    <property type="entry name" value="Beta-lactam/transpept-like"/>
</dbReference>
<keyword evidence="1" id="KW-0472">Membrane</keyword>
<keyword evidence="1" id="KW-0812">Transmembrane</keyword>
<comment type="caution">
    <text evidence="4">The sequence shown here is derived from an EMBL/GenBank/DDBJ whole genome shotgun (WGS) entry which is preliminary data.</text>
</comment>
<dbReference type="PANTHER" id="PTHR43319:SF3">
    <property type="entry name" value="BETA-LACTAMASE-RELATED DOMAIN-CONTAINING PROTEIN"/>
    <property type="match status" value="1"/>
</dbReference>
<dbReference type="Proteomes" id="UP000663860">
    <property type="component" value="Unassembled WGS sequence"/>
</dbReference>